<dbReference type="GO" id="GO:0009360">
    <property type="term" value="C:DNA polymerase III complex"/>
    <property type="evidence" value="ECO:0007669"/>
    <property type="project" value="TreeGrafter"/>
</dbReference>
<dbReference type="GO" id="GO:0008408">
    <property type="term" value="F:3'-5' exonuclease activity"/>
    <property type="evidence" value="ECO:0007669"/>
    <property type="project" value="InterPro"/>
</dbReference>
<sequence>MSLAQFLPWQSDTARAWLGQRERFAHAWLIHGLAGIGKLQFAAAAAASLLCESPRQGLACGECAACAWVASGNHPDLRRIRPEAVALEEGAEAAADSEDGDAAAGAGAAGGTAKRAPSKDIRVDQIRGLESWFNTATHRGGWRVALLYPAQSLNVISANALLKVLEEPPPHTVFLLVADAPDRLLPTLLSRCRRLPLPAPSPQDALQWLQAQGIEDAASWLAAAGGAPLGALRLARTEESACPPWLEQLAGPLSQGQSPDVGALADVLDKLPAAQWIDALQRFYVDLMLAGAGAPSRYFPALAAAVARTAARADPAKLAEAGRWLTRQRALAGHPLNAKLFAHAALQRVVLSCQA</sequence>
<dbReference type="GO" id="GO:0006261">
    <property type="term" value="P:DNA-templated DNA replication"/>
    <property type="evidence" value="ECO:0007669"/>
    <property type="project" value="TreeGrafter"/>
</dbReference>
<dbReference type="GO" id="GO:0003887">
    <property type="term" value="F:DNA-directed DNA polymerase activity"/>
    <property type="evidence" value="ECO:0007669"/>
    <property type="project" value="InterPro"/>
</dbReference>
<organism evidence="2 3">
    <name type="scientific">Bordetella bronchialis</name>
    <dbReference type="NCBI Taxonomy" id="463025"/>
    <lineage>
        <taxon>Bacteria</taxon>
        <taxon>Pseudomonadati</taxon>
        <taxon>Pseudomonadota</taxon>
        <taxon>Betaproteobacteria</taxon>
        <taxon>Burkholderiales</taxon>
        <taxon>Alcaligenaceae</taxon>
        <taxon>Bordetella</taxon>
    </lineage>
</organism>
<dbReference type="NCBIfam" id="TIGR00678">
    <property type="entry name" value="holB"/>
    <property type="match status" value="1"/>
</dbReference>
<dbReference type="STRING" id="463025.BAU08_14870"/>
<dbReference type="Pfam" id="PF13177">
    <property type="entry name" value="DNA_pol3_delta2"/>
    <property type="match status" value="1"/>
</dbReference>
<dbReference type="RefSeq" id="WP_066670117.1">
    <property type="nucleotide sequence ID" value="NZ_CP016171.1"/>
</dbReference>
<dbReference type="PANTHER" id="PTHR11669:SF8">
    <property type="entry name" value="DNA POLYMERASE III SUBUNIT DELTA"/>
    <property type="match status" value="1"/>
</dbReference>
<gene>
    <name evidence="2" type="ORF">BAU08_14870</name>
</gene>
<dbReference type="Gene3D" id="3.40.50.300">
    <property type="entry name" value="P-loop containing nucleotide triphosphate hydrolases"/>
    <property type="match status" value="1"/>
</dbReference>
<dbReference type="InterPro" id="IPR004622">
    <property type="entry name" value="DNA_pol_HolB"/>
</dbReference>
<proteinExistence type="predicted"/>
<evidence type="ECO:0000313" key="3">
    <source>
        <dbReference type="Proteomes" id="UP000092213"/>
    </source>
</evidence>
<accession>A0A193FXV9</accession>
<dbReference type="SUPFAM" id="SSF52540">
    <property type="entry name" value="P-loop containing nucleoside triphosphate hydrolases"/>
    <property type="match status" value="1"/>
</dbReference>
<dbReference type="AlphaFoldDB" id="A0A193FXV9"/>
<evidence type="ECO:0000256" key="1">
    <source>
        <dbReference type="SAM" id="MobiDB-lite"/>
    </source>
</evidence>
<dbReference type="PANTHER" id="PTHR11669">
    <property type="entry name" value="REPLICATION FACTOR C / DNA POLYMERASE III GAMMA-TAU SUBUNIT"/>
    <property type="match status" value="1"/>
</dbReference>
<dbReference type="InterPro" id="IPR027417">
    <property type="entry name" value="P-loop_NTPase"/>
</dbReference>
<dbReference type="Proteomes" id="UP000092213">
    <property type="component" value="Chromosome"/>
</dbReference>
<dbReference type="InterPro" id="IPR050238">
    <property type="entry name" value="DNA_Rep/Repair_Clamp_Loader"/>
</dbReference>
<feature type="compositionally biased region" description="Acidic residues" evidence="1">
    <location>
        <begin position="89"/>
        <end position="101"/>
    </location>
</feature>
<name>A0A193FXV9_9BORD</name>
<reference evidence="2 3" key="1">
    <citation type="submission" date="2016-06" db="EMBL/GenBank/DDBJ databases">
        <title>Complete genome sequences of Bordetella bronchialis and Bordetella flabilis.</title>
        <authorList>
            <person name="LiPuma J.J."/>
            <person name="Spilker T."/>
        </authorList>
    </citation>
    <scope>NUCLEOTIDE SEQUENCE [LARGE SCALE GENOMIC DNA]</scope>
    <source>
        <strain evidence="2 3">AU17976</strain>
    </source>
</reference>
<dbReference type="EMBL" id="CP016171">
    <property type="protein sequence ID" value="ANN72460.1"/>
    <property type="molecule type" value="Genomic_DNA"/>
</dbReference>
<evidence type="ECO:0000313" key="2">
    <source>
        <dbReference type="EMBL" id="ANN72460.1"/>
    </source>
</evidence>
<feature type="region of interest" description="Disordered" evidence="1">
    <location>
        <begin position="89"/>
        <end position="117"/>
    </location>
</feature>
<protein>
    <submittedName>
        <fullName evidence="2">DNA polymerase III subunit delta</fullName>
    </submittedName>
</protein>